<protein>
    <submittedName>
        <fullName evidence="2">Uncharacterized protein</fullName>
    </submittedName>
</protein>
<name>A0A835E555_9POAL</name>
<dbReference type="Proteomes" id="UP000636709">
    <property type="component" value="Unassembled WGS sequence"/>
</dbReference>
<gene>
    <name evidence="2" type="ORF">HU200_057136</name>
</gene>
<feature type="region of interest" description="Disordered" evidence="1">
    <location>
        <begin position="1"/>
        <end position="20"/>
    </location>
</feature>
<dbReference type="EMBL" id="JACEFO010002416">
    <property type="protein sequence ID" value="KAF8661041.1"/>
    <property type="molecule type" value="Genomic_DNA"/>
</dbReference>
<comment type="caution">
    <text evidence="2">The sequence shown here is derived from an EMBL/GenBank/DDBJ whole genome shotgun (WGS) entry which is preliminary data.</text>
</comment>
<evidence type="ECO:0000313" key="2">
    <source>
        <dbReference type="EMBL" id="KAF8661041.1"/>
    </source>
</evidence>
<proteinExistence type="predicted"/>
<feature type="region of interest" description="Disordered" evidence="1">
    <location>
        <begin position="370"/>
        <end position="419"/>
    </location>
</feature>
<accession>A0A835E555</accession>
<sequence length="704" mass="77544">MPPAPHLASSRTNPCRRCRPSKRRLTYDGTTKVAAAFTSLQCHWDRDGHDPPLAQTLNGSACVHGSALSGSRDQLRAARLMAWHGSTHFISAARLDSSQRLGSQCAAHGGSAQWVARDSFMGLRPSNQRPGCQIGPTRRQHPRPPRSQPSIETLIDRTVRRKSRGYIRPKISADARVYPFLLPFISSLSAAAGGVDAERRRCAQLMRIPRSTPATVSTVDMVLPLLFSSLEISACCSFPHSAERHWRQIARIPVGWFLFGAHGASRPRARSYSNAHSAGDKVAEAFTSLQCRRDRDGLLGIGGTQSSSTFMEAVPRYPTHCCSSWPRARAYEATPLCHRLGPTLCRTMTTRHNIPLACCRLGLAGPHPCPRSRAASHRHGDSPPSRAPIGSDDTVVSASRRRARDTTRTVTPAGPTPTNIHGLPQDLIELVLPRAPSFISLLWRHVITGGGSAFRRLHPLQVLDFLGYHYYSSNGALKLSDGGCGSLLVFLTKYSGVLEHRELTPPSPPLKPKCPYYSYTRDTIGAFLLTATGEDDDTGSMDHVGHQRKALARLLRAPGSWDVPGALYADPAMTAPMPSGVFSTFTLPADDVRRLDYHRGNLWLVGGGSGTVILASIIDDNLEVLRWSSRDAGDECMVERKMIKQDCSWRFLDTAETVNPGHEYMWMSSVNVETMELMHLQKRNWHAHRVFPYQLACPTIKVCV</sequence>
<evidence type="ECO:0000256" key="1">
    <source>
        <dbReference type="SAM" id="MobiDB-lite"/>
    </source>
</evidence>
<keyword evidence="3" id="KW-1185">Reference proteome</keyword>
<feature type="region of interest" description="Disordered" evidence="1">
    <location>
        <begin position="125"/>
        <end position="149"/>
    </location>
</feature>
<evidence type="ECO:0000313" key="3">
    <source>
        <dbReference type="Proteomes" id="UP000636709"/>
    </source>
</evidence>
<dbReference type="AlphaFoldDB" id="A0A835E555"/>
<organism evidence="2 3">
    <name type="scientific">Digitaria exilis</name>
    <dbReference type="NCBI Taxonomy" id="1010633"/>
    <lineage>
        <taxon>Eukaryota</taxon>
        <taxon>Viridiplantae</taxon>
        <taxon>Streptophyta</taxon>
        <taxon>Embryophyta</taxon>
        <taxon>Tracheophyta</taxon>
        <taxon>Spermatophyta</taxon>
        <taxon>Magnoliopsida</taxon>
        <taxon>Liliopsida</taxon>
        <taxon>Poales</taxon>
        <taxon>Poaceae</taxon>
        <taxon>PACMAD clade</taxon>
        <taxon>Panicoideae</taxon>
        <taxon>Panicodae</taxon>
        <taxon>Paniceae</taxon>
        <taxon>Anthephorinae</taxon>
        <taxon>Digitaria</taxon>
    </lineage>
</organism>
<reference evidence="2" key="1">
    <citation type="submission" date="2020-07" db="EMBL/GenBank/DDBJ databases">
        <title>Genome sequence and genetic diversity analysis of an under-domesticated orphan crop, white fonio (Digitaria exilis).</title>
        <authorList>
            <person name="Bennetzen J.L."/>
            <person name="Chen S."/>
            <person name="Ma X."/>
            <person name="Wang X."/>
            <person name="Yssel A.E.J."/>
            <person name="Chaluvadi S.R."/>
            <person name="Johnson M."/>
            <person name="Gangashetty P."/>
            <person name="Hamidou F."/>
            <person name="Sanogo M.D."/>
            <person name="Zwaenepoel A."/>
            <person name="Wallace J."/>
            <person name="Van De Peer Y."/>
            <person name="Van Deynze A."/>
        </authorList>
    </citation>
    <scope>NUCLEOTIDE SEQUENCE</scope>
    <source>
        <tissue evidence="2">Leaves</tissue>
    </source>
</reference>